<dbReference type="InterPro" id="IPR035965">
    <property type="entry name" value="PAS-like_dom_sf"/>
</dbReference>
<evidence type="ECO:0000259" key="1">
    <source>
        <dbReference type="PROSITE" id="PS50883"/>
    </source>
</evidence>
<dbReference type="SUPFAM" id="SSF55785">
    <property type="entry name" value="PYP-like sensor domain (PAS domain)"/>
    <property type="match status" value="1"/>
</dbReference>
<evidence type="ECO:0000259" key="2">
    <source>
        <dbReference type="PROSITE" id="PS50887"/>
    </source>
</evidence>
<dbReference type="InterPro" id="IPR043128">
    <property type="entry name" value="Rev_trsase/Diguanyl_cyclase"/>
</dbReference>
<dbReference type="SUPFAM" id="SSF141868">
    <property type="entry name" value="EAL domain-like"/>
    <property type="match status" value="1"/>
</dbReference>
<dbReference type="NCBIfam" id="TIGR00254">
    <property type="entry name" value="GGDEF"/>
    <property type="match status" value="1"/>
</dbReference>
<reference evidence="3" key="1">
    <citation type="submission" date="2020-08" db="EMBL/GenBank/DDBJ databases">
        <title>Genome public.</title>
        <authorList>
            <person name="Liu C."/>
            <person name="Sun Q."/>
        </authorList>
    </citation>
    <scope>NUCLEOTIDE SEQUENCE</scope>
    <source>
        <strain evidence="3">NSJ-33</strain>
    </source>
</reference>
<dbReference type="CDD" id="cd01949">
    <property type="entry name" value="GGDEF"/>
    <property type="match status" value="1"/>
</dbReference>
<dbReference type="GO" id="GO:0071111">
    <property type="term" value="F:cyclic-guanylate-specific phosphodiesterase activity"/>
    <property type="evidence" value="ECO:0007669"/>
    <property type="project" value="InterPro"/>
</dbReference>
<dbReference type="AlphaFoldDB" id="A0A926E4V8"/>
<dbReference type="Pfam" id="PF00563">
    <property type="entry name" value="EAL"/>
    <property type="match status" value="1"/>
</dbReference>
<dbReference type="InterPro" id="IPR029016">
    <property type="entry name" value="GAF-like_dom_sf"/>
</dbReference>
<dbReference type="PROSITE" id="PS50883">
    <property type="entry name" value="EAL"/>
    <property type="match status" value="1"/>
</dbReference>
<dbReference type="Gene3D" id="3.20.20.450">
    <property type="entry name" value="EAL domain"/>
    <property type="match status" value="1"/>
</dbReference>
<accession>A0A926E4V8</accession>
<comment type="caution">
    <text evidence="3">The sequence shown here is derived from an EMBL/GenBank/DDBJ whole genome shotgun (WGS) entry which is preliminary data.</text>
</comment>
<dbReference type="InterPro" id="IPR029787">
    <property type="entry name" value="Nucleotide_cyclase"/>
</dbReference>
<dbReference type="Gene3D" id="3.30.450.40">
    <property type="match status" value="1"/>
</dbReference>
<dbReference type="Gene3D" id="3.30.70.270">
    <property type="match status" value="1"/>
</dbReference>
<dbReference type="SMART" id="SM00052">
    <property type="entry name" value="EAL"/>
    <property type="match status" value="1"/>
</dbReference>
<dbReference type="EMBL" id="JACRSV010000002">
    <property type="protein sequence ID" value="MBC8560287.1"/>
    <property type="molecule type" value="Genomic_DNA"/>
</dbReference>
<proteinExistence type="predicted"/>
<organism evidence="3 4">
    <name type="scientific">Fumia xinanensis</name>
    <dbReference type="NCBI Taxonomy" id="2763659"/>
    <lineage>
        <taxon>Bacteria</taxon>
        <taxon>Bacillati</taxon>
        <taxon>Bacillota</taxon>
        <taxon>Clostridia</taxon>
        <taxon>Eubacteriales</taxon>
        <taxon>Oscillospiraceae</taxon>
        <taxon>Fumia</taxon>
    </lineage>
</organism>
<dbReference type="SMART" id="SM00267">
    <property type="entry name" value="GGDEF"/>
    <property type="match status" value="1"/>
</dbReference>
<sequence>MEIGWLIEELDEVIYLSDAETYEILFVNRACRKDLGLDSPDDYLGKPCYKVLQNRDEPCPFCTNHLLKPDETYVWEHQNQRVNRHYLLKDKLISYQGRPVRMEVALDITDRETVSRELSEKLAVEQAIVSCTRSLTSAESLEKAIALVLQSIGEFYRADRAYIFEIDHQKDICKNTYEWCGEGVAPEMEFLQDVDMTLLNRWMPHFEQMEPVLIPDLEAIKVDSPEEYCILSMQNIKNLIAAPFTIDNILMGYVGVDNPRAYAGNPVLLQSLAYFIANEITKRRMISKHTYLNYHDPLTGLLNRNSYIAYLDSNPEERLQSLGVVVADINGLKQINERFGHSFGDSVVATTGSIMKEFIEERILFRLSGDEIVGFVENTDIQQFVHKIRQMQEILERRVLYGVTIGYTWSDAEINVQNLVTHADELMFIQKQEFYKNFDSNSKHANHMSQTALLEEVARGSFRMYLQPKCDISSGEVVGAEALVRFGDKTHGLITPDKFIPLLEKERLIRYVDLFIYEQVLKQMTAWQQQGKPLFPISLNFSRITLLDADLMKEMLEIYSRYDSVPKNFVQIELTETIGEVEREIVFQIGKSIRDQGFQLGLDDFGSQYSSMSLLTFMEFDTLKLDKSLIWNLETSPSCRTMVKCIIDMCREMGMECLAEGVETEEQLALLKNMDCTTAQGYLYSKPLPADEFGKIYL</sequence>
<dbReference type="SUPFAM" id="SSF55073">
    <property type="entry name" value="Nucleotide cyclase"/>
    <property type="match status" value="1"/>
</dbReference>
<feature type="domain" description="EAL" evidence="1">
    <location>
        <begin position="446"/>
        <end position="698"/>
    </location>
</feature>
<dbReference type="Proteomes" id="UP000610760">
    <property type="component" value="Unassembled WGS sequence"/>
</dbReference>
<dbReference type="RefSeq" id="WP_249295262.1">
    <property type="nucleotide sequence ID" value="NZ_JACRSV010000002.1"/>
</dbReference>
<gene>
    <name evidence="3" type="ORF">H8710_09445</name>
</gene>
<dbReference type="PROSITE" id="PS50887">
    <property type="entry name" value="GGDEF"/>
    <property type="match status" value="1"/>
</dbReference>
<dbReference type="InterPro" id="IPR050706">
    <property type="entry name" value="Cyclic-di-GMP_PDE-like"/>
</dbReference>
<dbReference type="PANTHER" id="PTHR33121">
    <property type="entry name" value="CYCLIC DI-GMP PHOSPHODIESTERASE PDEF"/>
    <property type="match status" value="1"/>
</dbReference>
<dbReference type="Pfam" id="PF00990">
    <property type="entry name" value="GGDEF"/>
    <property type="match status" value="1"/>
</dbReference>
<dbReference type="InterPro" id="IPR035919">
    <property type="entry name" value="EAL_sf"/>
</dbReference>
<dbReference type="PANTHER" id="PTHR33121:SF71">
    <property type="entry name" value="OXYGEN SENSOR PROTEIN DOSP"/>
    <property type="match status" value="1"/>
</dbReference>
<dbReference type="SUPFAM" id="SSF55781">
    <property type="entry name" value="GAF domain-like"/>
    <property type="match status" value="1"/>
</dbReference>
<evidence type="ECO:0000313" key="4">
    <source>
        <dbReference type="Proteomes" id="UP000610760"/>
    </source>
</evidence>
<feature type="domain" description="GGDEF" evidence="2">
    <location>
        <begin position="320"/>
        <end position="448"/>
    </location>
</feature>
<evidence type="ECO:0000313" key="3">
    <source>
        <dbReference type="EMBL" id="MBC8560287.1"/>
    </source>
</evidence>
<dbReference type="CDD" id="cd01948">
    <property type="entry name" value="EAL"/>
    <property type="match status" value="1"/>
</dbReference>
<dbReference type="InterPro" id="IPR000160">
    <property type="entry name" value="GGDEF_dom"/>
</dbReference>
<protein>
    <submittedName>
        <fullName evidence="3">EAL domain-containing protein</fullName>
    </submittedName>
</protein>
<keyword evidence="4" id="KW-1185">Reference proteome</keyword>
<name>A0A926E4V8_9FIRM</name>
<dbReference type="InterPro" id="IPR001633">
    <property type="entry name" value="EAL_dom"/>
</dbReference>